<gene>
    <name evidence="2" type="ORF">JCM21142_93411</name>
</gene>
<sequence length="60" mass="7110">MFSKASRVIDRFHVQKLACDVVPEKRIQHRWEAIDQDNKDYKQAKKEGKQYLCELGGIFN</sequence>
<protein>
    <recommendedName>
        <fullName evidence="1">Transposase IS204/IS1001/IS1096/IS1165 DDE domain-containing protein</fullName>
    </recommendedName>
</protein>
<feature type="domain" description="Transposase IS204/IS1001/IS1096/IS1165 DDE" evidence="1">
    <location>
        <begin position="2"/>
        <end position="45"/>
    </location>
</feature>
<evidence type="ECO:0000259" key="1">
    <source>
        <dbReference type="Pfam" id="PF01610"/>
    </source>
</evidence>
<dbReference type="RefSeq" id="WP_027473080.1">
    <property type="nucleotide sequence ID" value="NZ_BAMD01000053.1"/>
</dbReference>
<dbReference type="EMBL" id="BAMD01000053">
    <property type="protein sequence ID" value="GAF04696.1"/>
    <property type="molecule type" value="Genomic_DNA"/>
</dbReference>
<comment type="caution">
    <text evidence="2">The sequence shown here is derived from an EMBL/GenBank/DDBJ whole genome shotgun (WGS) entry which is preliminary data.</text>
</comment>
<evidence type="ECO:0000313" key="3">
    <source>
        <dbReference type="Proteomes" id="UP000019402"/>
    </source>
</evidence>
<dbReference type="AlphaFoldDB" id="W7YJJ5"/>
<dbReference type="InterPro" id="IPR002560">
    <property type="entry name" value="Transposase_DDE"/>
</dbReference>
<dbReference type="OrthoDB" id="2110692at2"/>
<dbReference type="Pfam" id="PF01610">
    <property type="entry name" value="DDE_Tnp_ISL3"/>
    <property type="match status" value="1"/>
</dbReference>
<reference evidence="2 3" key="1">
    <citation type="journal article" date="2014" name="Genome Announc.">
        <title>Draft Genome Sequence of Cytophaga fermentans JCM 21142T, a Facultative Anaerobe Isolated from Marine Mud.</title>
        <authorList>
            <person name="Starns D."/>
            <person name="Oshima K."/>
            <person name="Suda W."/>
            <person name="Iino T."/>
            <person name="Yuki M."/>
            <person name="Inoue J."/>
            <person name="Kitamura K."/>
            <person name="Iida T."/>
            <person name="Darby A."/>
            <person name="Hattori M."/>
            <person name="Ohkuma M."/>
        </authorList>
    </citation>
    <scope>NUCLEOTIDE SEQUENCE [LARGE SCALE GENOMIC DNA]</scope>
    <source>
        <strain evidence="2 3">JCM 21142</strain>
    </source>
</reference>
<organism evidence="2 3">
    <name type="scientific">Saccharicrinis fermentans DSM 9555 = JCM 21142</name>
    <dbReference type="NCBI Taxonomy" id="869213"/>
    <lineage>
        <taxon>Bacteria</taxon>
        <taxon>Pseudomonadati</taxon>
        <taxon>Bacteroidota</taxon>
        <taxon>Bacteroidia</taxon>
        <taxon>Marinilabiliales</taxon>
        <taxon>Marinilabiliaceae</taxon>
        <taxon>Saccharicrinis</taxon>
    </lineage>
</organism>
<name>W7YJJ5_9BACT</name>
<dbReference type="Proteomes" id="UP000019402">
    <property type="component" value="Unassembled WGS sequence"/>
</dbReference>
<accession>W7YJJ5</accession>
<evidence type="ECO:0000313" key="2">
    <source>
        <dbReference type="EMBL" id="GAF04696.1"/>
    </source>
</evidence>
<proteinExistence type="predicted"/>
<keyword evidence="3" id="KW-1185">Reference proteome</keyword>
<dbReference type="eggNOG" id="COG3464">
    <property type="taxonomic scope" value="Bacteria"/>
</dbReference>